<protein>
    <recommendedName>
        <fullName evidence="1">Peptidoglycan binding-like domain-containing protein</fullName>
    </recommendedName>
</protein>
<dbReference type="InterPro" id="IPR036366">
    <property type="entry name" value="PGBDSf"/>
</dbReference>
<proteinExistence type="predicted"/>
<gene>
    <name evidence="2" type="ORF">F7O44_22925</name>
</gene>
<keyword evidence="3" id="KW-1185">Reference proteome</keyword>
<dbReference type="Pfam" id="PF01471">
    <property type="entry name" value="PG_binding_1"/>
    <property type="match status" value="1"/>
</dbReference>
<sequence>MATTHAIPVVPAERQPSTHWFRRASATIRTAANAIVCLPPIRLPGAWRTPEADPGSVQRILVALGRLDAGAATGTANASTTRAVAAFQHASGLPADGVADAHTVHAMARSWHRSAMS</sequence>
<reference evidence="2 3" key="1">
    <citation type="submission" date="2019-11" db="EMBL/GenBank/DDBJ databases">
        <authorList>
            <person name="Li X.-J."/>
            <person name="Feng X.-M."/>
        </authorList>
    </citation>
    <scope>NUCLEOTIDE SEQUENCE [LARGE SCALE GENOMIC DNA]</scope>
    <source>
        <strain evidence="2 3">XMNu-373</strain>
    </source>
</reference>
<dbReference type="RefSeq" id="WP_162452645.1">
    <property type="nucleotide sequence ID" value="NZ_WLZY01000009.1"/>
</dbReference>
<accession>A0A7K3M9I0</accession>
<dbReference type="AlphaFoldDB" id="A0A7K3M9I0"/>
<evidence type="ECO:0000313" key="3">
    <source>
        <dbReference type="Proteomes" id="UP000460435"/>
    </source>
</evidence>
<dbReference type="InterPro" id="IPR036365">
    <property type="entry name" value="PGBD-like_sf"/>
</dbReference>
<name>A0A7K3M9I0_9ACTN</name>
<dbReference type="InterPro" id="IPR002477">
    <property type="entry name" value="Peptidoglycan-bd-like"/>
</dbReference>
<dbReference type="SUPFAM" id="SSF47090">
    <property type="entry name" value="PGBD-like"/>
    <property type="match status" value="1"/>
</dbReference>
<comment type="caution">
    <text evidence="2">The sequence shown here is derived from an EMBL/GenBank/DDBJ whole genome shotgun (WGS) entry which is preliminary data.</text>
</comment>
<dbReference type="EMBL" id="WLZY01000009">
    <property type="protein sequence ID" value="NDL59933.1"/>
    <property type="molecule type" value="Genomic_DNA"/>
</dbReference>
<dbReference type="Gene3D" id="1.10.101.10">
    <property type="entry name" value="PGBD-like superfamily/PGBD"/>
    <property type="match status" value="1"/>
</dbReference>
<dbReference type="Proteomes" id="UP000460435">
    <property type="component" value="Unassembled WGS sequence"/>
</dbReference>
<organism evidence="2 3">
    <name type="scientific">Phytoactinopolyspora mesophila</name>
    <dbReference type="NCBI Taxonomy" id="2650750"/>
    <lineage>
        <taxon>Bacteria</taxon>
        <taxon>Bacillati</taxon>
        <taxon>Actinomycetota</taxon>
        <taxon>Actinomycetes</taxon>
        <taxon>Jiangellales</taxon>
        <taxon>Jiangellaceae</taxon>
        <taxon>Phytoactinopolyspora</taxon>
    </lineage>
</organism>
<evidence type="ECO:0000313" key="2">
    <source>
        <dbReference type="EMBL" id="NDL59933.1"/>
    </source>
</evidence>
<feature type="domain" description="Peptidoglycan binding-like" evidence="1">
    <location>
        <begin position="56"/>
        <end position="107"/>
    </location>
</feature>
<evidence type="ECO:0000259" key="1">
    <source>
        <dbReference type="Pfam" id="PF01471"/>
    </source>
</evidence>